<dbReference type="EMBL" id="MDDG01000007">
    <property type="protein sequence ID" value="OQE39178.1"/>
    <property type="molecule type" value="Genomic_DNA"/>
</dbReference>
<proteinExistence type="predicted"/>
<reference evidence="3" key="1">
    <citation type="journal article" date="2017" name="Nat. Microbiol.">
        <title>Global analysis of biosynthetic gene clusters reveals vast potential of secondary metabolite production in Penicillium species.</title>
        <authorList>
            <person name="Nielsen J.C."/>
            <person name="Grijseels S."/>
            <person name="Prigent S."/>
            <person name="Ji B."/>
            <person name="Dainat J."/>
            <person name="Nielsen K.F."/>
            <person name="Frisvad J.C."/>
            <person name="Workman M."/>
            <person name="Nielsen J."/>
        </authorList>
    </citation>
    <scope>NUCLEOTIDE SEQUENCE [LARGE SCALE GENOMIC DNA]</scope>
    <source>
        <strain evidence="3">IBT 31321</strain>
    </source>
</reference>
<dbReference type="STRING" id="36646.A0A1V6UL75"/>
<keyword evidence="1" id="KW-0472">Membrane</keyword>
<dbReference type="AlphaFoldDB" id="A0A1V6UL75"/>
<evidence type="ECO:0008006" key="4">
    <source>
        <dbReference type="Google" id="ProtNLM"/>
    </source>
</evidence>
<accession>A0A1V6UL75</accession>
<organism evidence="2 3">
    <name type="scientific">Penicillium coprophilum</name>
    <dbReference type="NCBI Taxonomy" id="36646"/>
    <lineage>
        <taxon>Eukaryota</taxon>
        <taxon>Fungi</taxon>
        <taxon>Dikarya</taxon>
        <taxon>Ascomycota</taxon>
        <taxon>Pezizomycotina</taxon>
        <taxon>Eurotiomycetes</taxon>
        <taxon>Eurotiomycetidae</taxon>
        <taxon>Eurotiales</taxon>
        <taxon>Aspergillaceae</taxon>
        <taxon>Penicillium</taxon>
    </lineage>
</organism>
<name>A0A1V6UL75_9EURO</name>
<comment type="caution">
    <text evidence="2">The sequence shown here is derived from an EMBL/GenBank/DDBJ whole genome shotgun (WGS) entry which is preliminary data.</text>
</comment>
<evidence type="ECO:0000256" key="1">
    <source>
        <dbReference type="SAM" id="Phobius"/>
    </source>
</evidence>
<evidence type="ECO:0000313" key="3">
    <source>
        <dbReference type="Proteomes" id="UP000191500"/>
    </source>
</evidence>
<gene>
    <name evidence="2" type="ORF">PENCOP_c007G06997</name>
</gene>
<keyword evidence="1" id="KW-1133">Transmembrane helix</keyword>
<sequence>MSDLLKLFLPTDLGGERRNNGRYEQFKYHYWGYSKVPANISEAKPLEASIPSAHRQNITGISHRPLRPRRLCLLQDDGIEIVNVDEWETLHGSLEYLFICYIANQFDTNEEKDELHRIAEAAARRAGVDAYWVGCSCMPEDEELVEDVYRISDVVRGAHALVVIVGPSRTSGPDTRQMLRELGTRMWTFPEVLLSSSKHPISIYVRGCDTDSFWTLSKRNFAKEAWGDALVSREFIDHYEGSIVLSPLELVSIALQCLPTRHTKKYFEGDLSYALMGLLRRRPKVNQADSAFEAFCRLSLANDSDQLLERLICMLPRATDLPWHEIDDFWGSQLWDIEPLCQVVGLGGEDTVILSGAFGAPIRWKSFEPVNLLMRNTVKRGVAKVVLRSTPLWSITGIALLASSKSKGGDYIVVTVIGWIITGLYLLVILASPYLIYSLYVGKTWAAQPWLFGFEGHMEIGEIETLIFGINLGRLRWSPYSSNLSTHEARDGECVGQDPIQTQSTAESAYTAQNSEYGELKLFTLVDTNTLTVTLFKAVRPPVAMVLCGSEGGMQRALLCSYDWKTQTLYRESVLRVETLVLEHMSRVDRFRLGLERPEVETVEFSS</sequence>
<dbReference type="Proteomes" id="UP000191500">
    <property type="component" value="Unassembled WGS sequence"/>
</dbReference>
<keyword evidence="1" id="KW-0812">Transmembrane</keyword>
<evidence type="ECO:0000313" key="2">
    <source>
        <dbReference type="EMBL" id="OQE39178.1"/>
    </source>
</evidence>
<feature type="transmembrane region" description="Helical" evidence="1">
    <location>
        <begin position="411"/>
        <end position="437"/>
    </location>
</feature>
<protein>
    <recommendedName>
        <fullName evidence="4">Heterokaryon incompatibility domain-containing protein</fullName>
    </recommendedName>
</protein>
<keyword evidence="3" id="KW-1185">Reference proteome</keyword>